<dbReference type="RefSeq" id="WP_189498368.1">
    <property type="nucleotide sequence ID" value="NZ_BMZH01000009.1"/>
</dbReference>
<name>A0A8J3CSB4_9PROT</name>
<keyword evidence="2" id="KW-1185">Reference proteome</keyword>
<reference evidence="1" key="1">
    <citation type="journal article" date="2014" name="Int. J. Syst. Evol. Microbiol.">
        <title>Complete genome sequence of Corynebacterium casei LMG S-19264T (=DSM 44701T), isolated from a smear-ripened cheese.</title>
        <authorList>
            <consortium name="US DOE Joint Genome Institute (JGI-PGF)"/>
            <person name="Walter F."/>
            <person name="Albersmeier A."/>
            <person name="Kalinowski J."/>
            <person name="Ruckert C."/>
        </authorList>
    </citation>
    <scope>NUCLEOTIDE SEQUENCE</scope>
    <source>
        <strain evidence="1">KCTC 32513</strain>
    </source>
</reference>
<gene>
    <name evidence="1" type="ORF">GCM10009069_21910</name>
</gene>
<dbReference type="EMBL" id="BMZH01000009">
    <property type="protein sequence ID" value="GHA98606.1"/>
    <property type="molecule type" value="Genomic_DNA"/>
</dbReference>
<protein>
    <recommendedName>
        <fullName evidence="3">HNH endonuclease</fullName>
    </recommendedName>
</protein>
<evidence type="ECO:0000313" key="2">
    <source>
        <dbReference type="Proteomes" id="UP000634004"/>
    </source>
</evidence>
<evidence type="ECO:0000313" key="1">
    <source>
        <dbReference type="EMBL" id="GHA98606.1"/>
    </source>
</evidence>
<sequence length="137" mass="15647">MTKSYKTNRTPYFTGPNVYVPISNRSDRWAIIDRVDFYHLQQRIIDVTKLPWFVNRGGGGTEYVRVNIPGVGVTQLSRLIMGEPPHNQIKHLNSDRLDFRRANLGLLDSEDVRRVYKQRLPQPPLDNGSEISATPAG</sequence>
<reference evidence="1" key="2">
    <citation type="submission" date="2020-09" db="EMBL/GenBank/DDBJ databases">
        <authorList>
            <person name="Sun Q."/>
            <person name="Kim S."/>
        </authorList>
    </citation>
    <scope>NUCLEOTIDE SEQUENCE</scope>
    <source>
        <strain evidence="1">KCTC 32513</strain>
    </source>
</reference>
<organism evidence="1 2">
    <name type="scientific">Algimonas arctica</name>
    <dbReference type="NCBI Taxonomy" id="1479486"/>
    <lineage>
        <taxon>Bacteria</taxon>
        <taxon>Pseudomonadati</taxon>
        <taxon>Pseudomonadota</taxon>
        <taxon>Alphaproteobacteria</taxon>
        <taxon>Maricaulales</taxon>
        <taxon>Robiginitomaculaceae</taxon>
        <taxon>Algimonas</taxon>
    </lineage>
</organism>
<evidence type="ECO:0008006" key="3">
    <source>
        <dbReference type="Google" id="ProtNLM"/>
    </source>
</evidence>
<dbReference type="Proteomes" id="UP000634004">
    <property type="component" value="Unassembled WGS sequence"/>
</dbReference>
<proteinExistence type="predicted"/>
<dbReference type="AlphaFoldDB" id="A0A8J3CSB4"/>
<accession>A0A8J3CSB4</accession>
<comment type="caution">
    <text evidence="1">The sequence shown here is derived from an EMBL/GenBank/DDBJ whole genome shotgun (WGS) entry which is preliminary data.</text>
</comment>